<dbReference type="InterPro" id="IPR006553">
    <property type="entry name" value="Leu-rich_rpt_Cys-con_subtyp"/>
</dbReference>
<evidence type="ECO:0000313" key="3">
    <source>
        <dbReference type="EMBL" id="KDP34971.1"/>
    </source>
</evidence>
<organism evidence="3 4">
    <name type="scientific">Jatropha curcas</name>
    <name type="common">Barbados nut</name>
    <dbReference type="NCBI Taxonomy" id="180498"/>
    <lineage>
        <taxon>Eukaryota</taxon>
        <taxon>Viridiplantae</taxon>
        <taxon>Streptophyta</taxon>
        <taxon>Embryophyta</taxon>
        <taxon>Tracheophyta</taxon>
        <taxon>Spermatophyta</taxon>
        <taxon>Magnoliopsida</taxon>
        <taxon>eudicotyledons</taxon>
        <taxon>Gunneridae</taxon>
        <taxon>Pentapetalae</taxon>
        <taxon>rosids</taxon>
        <taxon>fabids</taxon>
        <taxon>Malpighiales</taxon>
        <taxon>Euphorbiaceae</taxon>
        <taxon>Crotonoideae</taxon>
        <taxon>Jatropheae</taxon>
        <taxon>Jatropha</taxon>
    </lineage>
</organism>
<reference evidence="3 4" key="1">
    <citation type="journal article" date="2014" name="PLoS ONE">
        <title>Global Analysis of Gene Expression Profiles in Physic Nut (Jatropha curcas L.) Seedlings Exposed to Salt Stress.</title>
        <authorList>
            <person name="Zhang L."/>
            <person name="Zhang C."/>
            <person name="Wu P."/>
            <person name="Chen Y."/>
            <person name="Li M."/>
            <person name="Jiang H."/>
            <person name="Wu G."/>
        </authorList>
    </citation>
    <scope>NUCLEOTIDE SEQUENCE [LARGE SCALE GENOMIC DNA]</scope>
    <source>
        <strain evidence="4">cv. GZQX0401</strain>
        <tissue evidence="3">Young leaves</tissue>
    </source>
</reference>
<dbReference type="KEGG" id="jcu:105636887"/>
<feature type="domain" description="F-box" evidence="2">
    <location>
        <begin position="24"/>
        <end position="71"/>
    </location>
</feature>
<dbReference type="Gene3D" id="1.20.1280.50">
    <property type="match status" value="1"/>
</dbReference>
<gene>
    <name evidence="3" type="ORF">JCGZ_09259</name>
</gene>
<dbReference type="SUPFAM" id="SSF52047">
    <property type="entry name" value="RNI-like"/>
    <property type="match status" value="1"/>
</dbReference>
<evidence type="ECO:0000313" key="4">
    <source>
        <dbReference type="Proteomes" id="UP000027138"/>
    </source>
</evidence>
<dbReference type="PROSITE" id="PS50181">
    <property type="entry name" value="FBOX"/>
    <property type="match status" value="1"/>
</dbReference>
<dbReference type="InterPro" id="IPR001810">
    <property type="entry name" value="F-box_dom"/>
</dbReference>
<dbReference type="EMBL" id="KK914502">
    <property type="protein sequence ID" value="KDP34971.1"/>
    <property type="molecule type" value="Genomic_DNA"/>
</dbReference>
<keyword evidence="4" id="KW-1185">Reference proteome</keyword>
<protein>
    <recommendedName>
        <fullName evidence="2">F-box domain-containing protein</fullName>
    </recommendedName>
</protein>
<dbReference type="Pfam" id="PF13516">
    <property type="entry name" value="LRR_6"/>
    <property type="match status" value="2"/>
</dbReference>
<dbReference type="Pfam" id="PF12937">
    <property type="entry name" value="F-box-like"/>
    <property type="match status" value="1"/>
</dbReference>
<dbReference type="Proteomes" id="UP000027138">
    <property type="component" value="Unassembled WGS sequence"/>
</dbReference>
<dbReference type="PANTHER" id="PTHR38926:SF2">
    <property type="entry name" value="F-BOX_LRR-REPEAT PROTEIN 21-RELATED"/>
    <property type="match status" value="1"/>
</dbReference>
<dbReference type="Gene3D" id="3.80.10.10">
    <property type="entry name" value="Ribonuclease Inhibitor"/>
    <property type="match status" value="2"/>
</dbReference>
<evidence type="ECO:0000259" key="2">
    <source>
        <dbReference type="PROSITE" id="PS50181"/>
    </source>
</evidence>
<feature type="region of interest" description="Disordered" evidence="1">
    <location>
        <begin position="300"/>
        <end position="319"/>
    </location>
</feature>
<dbReference type="STRING" id="180498.A0A067KFF9"/>
<evidence type="ECO:0000256" key="1">
    <source>
        <dbReference type="SAM" id="MobiDB-lite"/>
    </source>
</evidence>
<dbReference type="PANTHER" id="PTHR38926">
    <property type="entry name" value="F-BOX DOMAIN CONTAINING PROTEIN, EXPRESSED"/>
    <property type="match status" value="1"/>
</dbReference>
<dbReference type="InterPro" id="IPR032675">
    <property type="entry name" value="LRR_dom_sf"/>
</dbReference>
<dbReference type="CDD" id="cd22164">
    <property type="entry name" value="F-box_AtSKIP19-like"/>
    <property type="match status" value="1"/>
</dbReference>
<accession>A0A067KFF9</accession>
<dbReference type="AlphaFoldDB" id="A0A067KFF9"/>
<dbReference type="InterPro" id="IPR001611">
    <property type="entry name" value="Leu-rich_rpt"/>
</dbReference>
<dbReference type="SMART" id="SM00367">
    <property type="entry name" value="LRR_CC"/>
    <property type="match status" value="5"/>
</dbReference>
<proteinExistence type="predicted"/>
<name>A0A067KFF9_JATCU</name>
<dbReference type="OrthoDB" id="2095648at2759"/>
<sequence>MDSLRPPSSPWKLPPVISPPQPPYRNWVELPRDITALILRSLGDVEILNTARLVCSTWRSICNDPSMWRSIDMYNFDDRLWDSEYDKMCRYAVDESCGGLIYINIEHFGTDDLLIYIADGSNHLKRLSFAFCYDISDEGLSEVVAKFPLLEELAISGCPSISYKALEVIAHCCPLLRSLKLNNKKWKHPYKCNQEALAIAENMPDLRRLQILGNMLTDEGLQAILDGCPQLESLDLRHCFNISLDGNLGKRCAEQIKDLRGPYDPTTDDYPFSESPKEDYASRCSYFSWDVHYDDDDDDYDYYYDDGGGGDDDDDYDYL</sequence>